<name>A0A7G6E049_THEFR</name>
<proteinExistence type="predicted"/>
<dbReference type="AlphaFoldDB" id="A0A7G6E049"/>
<evidence type="ECO:0000313" key="3">
    <source>
        <dbReference type="EMBL" id="QNB45453.1"/>
    </source>
</evidence>
<reference evidence="3 4" key="1">
    <citation type="journal article" date="2019" name="Front. Microbiol.">
        <title>Thermoanaerosceptrum fracticalcis gen. nov. sp. nov., a Novel Fumarate-Fermenting Microorganism From a Deep Fractured Carbonate Aquifer of the US Great Basin.</title>
        <authorList>
            <person name="Hamilton-Brehm S.D."/>
            <person name="Stewart L.E."/>
            <person name="Zavarin M."/>
            <person name="Caldwell M."/>
            <person name="Lawson P.A."/>
            <person name="Onstott T.C."/>
            <person name="Grzymski J."/>
            <person name="Neveux I."/>
            <person name="Lollar B.S."/>
            <person name="Russell C.E."/>
            <person name="Moser D.P."/>
        </authorList>
    </citation>
    <scope>NUCLEOTIDE SEQUENCE [LARGE SCALE GENOMIC DNA]</scope>
    <source>
        <strain evidence="3 4">DRI-13</strain>
    </source>
</reference>
<dbReference type="SUPFAM" id="SSF53300">
    <property type="entry name" value="vWA-like"/>
    <property type="match status" value="1"/>
</dbReference>
<dbReference type="OrthoDB" id="92417at2"/>
<keyword evidence="4" id="KW-1185">Reference proteome</keyword>
<dbReference type="Pfam" id="PF13519">
    <property type="entry name" value="VWA_2"/>
    <property type="match status" value="1"/>
</dbReference>
<feature type="region of interest" description="Disordered" evidence="1">
    <location>
        <begin position="197"/>
        <end position="220"/>
    </location>
</feature>
<feature type="region of interest" description="Disordered" evidence="1">
    <location>
        <begin position="145"/>
        <end position="166"/>
    </location>
</feature>
<dbReference type="GO" id="GO:0005829">
    <property type="term" value="C:cytosol"/>
    <property type="evidence" value="ECO:0007669"/>
    <property type="project" value="TreeGrafter"/>
</dbReference>
<dbReference type="InterPro" id="IPR002035">
    <property type="entry name" value="VWF_A"/>
</dbReference>
<evidence type="ECO:0000256" key="1">
    <source>
        <dbReference type="SAM" id="MobiDB-lite"/>
    </source>
</evidence>
<gene>
    <name evidence="3" type="ORF">BR63_03435</name>
</gene>
<dbReference type="InterPro" id="IPR036465">
    <property type="entry name" value="vWFA_dom_sf"/>
</dbReference>
<feature type="domain" description="VWFA" evidence="2">
    <location>
        <begin position="322"/>
        <end position="488"/>
    </location>
</feature>
<dbReference type="PANTHER" id="PTHR36846">
    <property type="entry name" value="PROTEIN VIAA"/>
    <property type="match status" value="1"/>
</dbReference>
<evidence type="ECO:0000313" key="4">
    <source>
        <dbReference type="Proteomes" id="UP000515847"/>
    </source>
</evidence>
<feature type="compositionally biased region" description="Polar residues" evidence="1">
    <location>
        <begin position="147"/>
        <end position="158"/>
    </location>
</feature>
<evidence type="ECO:0000259" key="2">
    <source>
        <dbReference type="SMART" id="SM00327"/>
    </source>
</evidence>
<dbReference type="RefSeq" id="WP_034423104.1">
    <property type="nucleotide sequence ID" value="NZ_CP045798.1"/>
</dbReference>
<dbReference type="EMBL" id="CP045798">
    <property type="protein sequence ID" value="QNB45453.1"/>
    <property type="molecule type" value="Genomic_DNA"/>
</dbReference>
<accession>A0A7G6E049</accession>
<sequence length="491" mass="55871">MAKRKYFHSCLNTDSYDRQSFQRLMNISPKLDALEKRGDIIFPGFVNLMGDQWSCLYKATPRLLPETEISETALYHKPLIKKLMESEEYGKLRETTVLDDFSSVLGTMITSEKIIEYIENRKKIDEELKEKLKQQKELQQRLEKLQNSMQNNKKGPTQKQKEKEKALQNELNNLSQQVTQSLADGLPVNQILSQAAQETKETKDSMEELLSGSQPGSGHMEMQKIPLRNQLELAMQLKQYPKIKKVAEWAGRFKRIARKKQKSKNVFSVERQGISLGSDPELLLPTELAQLKNPATRLDFYRRFAEKQTLQYTPLGKEQAGKGPIVLCLDQSGSMNRLKEQAAGFALAIAMIARAQRRDFAYITFDSSIGEVFTFPKGKISTEAIVEMATSFLGGGTNFEKPLSEAIKIIQKTARFKNADIIFVTDGEAEIGEDFLRNYKLQKERLKFQCMGCILGNGSSYINNHLAKVTDELFYAQDLIEAAENSSIFKI</sequence>
<dbReference type="PANTHER" id="PTHR36846:SF1">
    <property type="entry name" value="PROTEIN VIAA"/>
    <property type="match status" value="1"/>
</dbReference>
<dbReference type="SMART" id="SM00327">
    <property type="entry name" value="VWA"/>
    <property type="match status" value="1"/>
</dbReference>
<dbReference type="Proteomes" id="UP000515847">
    <property type="component" value="Chromosome"/>
</dbReference>
<dbReference type="KEGG" id="tfr:BR63_03435"/>
<protein>
    <submittedName>
        <fullName evidence="3">VWA domain-containing protein</fullName>
    </submittedName>
</protein>
<organism evidence="3 4">
    <name type="scientific">Thermanaerosceptrum fracticalcis</name>
    <dbReference type="NCBI Taxonomy" id="1712410"/>
    <lineage>
        <taxon>Bacteria</taxon>
        <taxon>Bacillati</taxon>
        <taxon>Bacillota</taxon>
        <taxon>Clostridia</taxon>
        <taxon>Eubacteriales</taxon>
        <taxon>Peptococcaceae</taxon>
        <taxon>Thermanaerosceptrum</taxon>
    </lineage>
</organism>
<dbReference type="Gene3D" id="3.40.50.410">
    <property type="entry name" value="von Willebrand factor, type A domain"/>
    <property type="match status" value="1"/>
</dbReference>